<evidence type="ECO:0000256" key="2">
    <source>
        <dbReference type="ARBA" id="ARBA00022448"/>
    </source>
</evidence>
<dbReference type="Gene3D" id="1.20.5.2950">
    <property type="match status" value="1"/>
</dbReference>
<evidence type="ECO:0000313" key="7">
    <source>
        <dbReference type="EMBL" id="CBY19474.1"/>
    </source>
</evidence>
<evidence type="ECO:0000256" key="5">
    <source>
        <dbReference type="RuleBase" id="RU364019"/>
    </source>
</evidence>
<dbReference type="OrthoDB" id="250802at2759"/>
<dbReference type="FunCoup" id="E4XET6">
    <property type="interactions" value="191"/>
</dbReference>
<dbReference type="InParanoid" id="E4XET6"/>
<evidence type="ECO:0000313" key="8">
    <source>
        <dbReference type="EMBL" id="CBY35382.1"/>
    </source>
</evidence>
<evidence type="ECO:0000256" key="4">
    <source>
        <dbReference type="ARBA" id="ARBA00023065"/>
    </source>
</evidence>
<dbReference type="PANTHER" id="PTHR12713">
    <property type="entry name" value="VACUOLAR ATP SYNTHASE SUBUNIT G"/>
    <property type="match status" value="1"/>
</dbReference>
<dbReference type="PANTHER" id="PTHR12713:SF11">
    <property type="entry name" value="V-TYPE PROTON ATPASE SUBUNIT G"/>
    <property type="match status" value="1"/>
</dbReference>
<keyword evidence="2 5" id="KW-0813">Transport</keyword>
<dbReference type="Proteomes" id="UP000011014">
    <property type="component" value="Unassembled WGS sequence"/>
</dbReference>
<dbReference type="Proteomes" id="UP000001307">
    <property type="component" value="Unassembled WGS sequence"/>
</dbReference>
<dbReference type="GO" id="GO:0016887">
    <property type="term" value="F:ATP hydrolysis activity"/>
    <property type="evidence" value="ECO:0007669"/>
    <property type="project" value="TreeGrafter"/>
</dbReference>
<feature type="coiled-coil region" evidence="6">
    <location>
        <begin position="8"/>
        <end position="50"/>
    </location>
</feature>
<evidence type="ECO:0000256" key="1">
    <source>
        <dbReference type="ARBA" id="ARBA00010066"/>
    </source>
</evidence>
<dbReference type="GO" id="GO:0046961">
    <property type="term" value="F:proton-transporting ATPase activity, rotational mechanism"/>
    <property type="evidence" value="ECO:0007669"/>
    <property type="project" value="InterPro"/>
</dbReference>
<comment type="similarity">
    <text evidence="1 5">Belongs to the V-ATPase G subunit family.</text>
</comment>
<keyword evidence="3 5" id="KW-0375">Hydrogen ion transport</keyword>
<evidence type="ECO:0000256" key="3">
    <source>
        <dbReference type="ARBA" id="ARBA00022781"/>
    </source>
</evidence>
<dbReference type="AlphaFoldDB" id="E4XET6"/>
<dbReference type="InterPro" id="IPR005124">
    <property type="entry name" value="V-ATPase_G"/>
</dbReference>
<dbReference type="GO" id="GO:0000221">
    <property type="term" value="C:vacuolar proton-transporting V-type ATPase, V1 domain"/>
    <property type="evidence" value="ECO:0007669"/>
    <property type="project" value="TreeGrafter"/>
</dbReference>
<keyword evidence="4 5" id="KW-0406">Ion transport</keyword>
<gene>
    <name evidence="7" type="ORF">GSOID_T00008617001</name>
    <name evidence="8" type="ORF">GSOID_T00027192001</name>
</gene>
<sequence length="120" mass="13362">MATQSEGIQKLLEAEKAAQKEVDVARKDKAKKLKQAKDEAKDEIKAFQADRDADFKKVEATIMGGSDKLQNVITLKTKKEIEEMNKRVKAERKKVIASLVASVRNVQPELPVNFRPAIGA</sequence>
<dbReference type="NCBIfam" id="TIGR01147">
    <property type="entry name" value="V_ATP_synt_G"/>
    <property type="match status" value="1"/>
</dbReference>
<dbReference type="EMBL" id="FN654620">
    <property type="protein sequence ID" value="CBY35382.1"/>
    <property type="molecule type" value="Genomic_DNA"/>
</dbReference>
<comment type="subunit">
    <text evidence="5">V-ATPase is a heteromultimeric enzyme made up of two complexes: the ATP-hydrolytic V1 complex and the proton translocation V0 complex.</text>
</comment>
<evidence type="ECO:0000313" key="9">
    <source>
        <dbReference type="Proteomes" id="UP000001307"/>
    </source>
</evidence>
<dbReference type="Pfam" id="PF03179">
    <property type="entry name" value="V-ATPase_G"/>
    <property type="match status" value="1"/>
</dbReference>
<organism evidence="7">
    <name type="scientific">Oikopleura dioica</name>
    <name type="common">Tunicate</name>
    <dbReference type="NCBI Taxonomy" id="34765"/>
    <lineage>
        <taxon>Eukaryota</taxon>
        <taxon>Metazoa</taxon>
        <taxon>Chordata</taxon>
        <taxon>Tunicata</taxon>
        <taxon>Appendicularia</taxon>
        <taxon>Copelata</taxon>
        <taxon>Oikopleuridae</taxon>
        <taxon>Oikopleura</taxon>
    </lineage>
</organism>
<name>E4XET6_OIKDI</name>
<evidence type="ECO:0000256" key="6">
    <source>
        <dbReference type="SAM" id="Coils"/>
    </source>
</evidence>
<dbReference type="FunFam" id="1.20.5.2950:FF:000001">
    <property type="entry name" value="V-type proton ATPase subunit G"/>
    <property type="match status" value="1"/>
</dbReference>
<comment type="function">
    <text evidence="5">Subunit of the V1 complex of vacuolar(H+)-ATPase (V-ATPase), a multisubunit enzyme composed of a peripheral complex (V1) that hydrolyzes ATP and a membrane integral complex (V0) that translocates protons. V-ATPase is responsible for acidifying and maintaining the pH of intracellular compartments and in some cell types, is targeted to the plasma membrane, where it is responsible for acidifying the extracellular environment.</text>
</comment>
<protein>
    <recommendedName>
        <fullName evidence="5">V-type proton ATPase subunit G</fullName>
    </recommendedName>
</protein>
<keyword evidence="6" id="KW-0175">Coiled coil</keyword>
<proteinExistence type="inferred from homology"/>
<keyword evidence="9" id="KW-1185">Reference proteome</keyword>
<accession>E4XET6</accession>
<dbReference type="EMBL" id="FN653042">
    <property type="protein sequence ID" value="CBY19474.1"/>
    <property type="molecule type" value="Genomic_DNA"/>
</dbReference>
<reference evidence="7" key="1">
    <citation type="journal article" date="2010" name="Science">
        <title>Plasticity of animal genome architecture unmasked by rapid evolution of a pelagic tunicate.</title>
        <authorList>
            <person name="Denoeud F."/>
            <person name="Henriet S."/>
            <person name="Mungpakdee S."/>
            <person name="Aury J.M."/>
            <person name="Da Silva C."/>
            <person name="Brinkmann H."/>
            <person name="Mikhaleva J."/>
            <person name="Olsen L.C."/>
            <person name="Jubin C."/>
            <person name="Canestro C."/>
            <person name="Bouquet J.M."/>
            <person name="Danks G."/>
            <person name="Poulain J."/>
            <person name="Campsteijn C."/>
            <person name="Adamski M."/>
            <person name="Cross I."/>
            <person name="Yadetie F."/>
            <person name="Muffato M."/>
            <person name="Louis A."/>
            <person name="Butcher S."/>
            <person name="Tsagkogeorga G."/>
            <person name="Konrad A."/>
            <person name="Singh S."/>
            <person name="Jensen M.F."/>
            <person name="Cong E.H."/>
            <person name="Eikeseth-Otteraa H."/>
            <person name="Noel B."/>
            <person name="Anthouard V."/>
            <person name="Porcel B.M."/>
            <person name="Kachouri-Lafond R."/>
            <person name="Nishino A."/>
            <person name="Ugolini M."/>
            <person name="Chourrout P."/>
            <person name="Nishida H."/>
            <person name="Aasland R."/>
            <person name="Huzurbazar S."/>
            <person name="Westhof E."/>
            <person name="Delsuc F."/>
            <person name="Lehrach H."/>
            <person name="Reinhardt R."/>
            <person name="Weissenbach J."/>
            <person name="Roy S.W."/>
            <person name="Artiguenave F."/>
            <person name="Postlethwait J.H."/>
            <person name="Manak J.R."/>
            <person name="Thompson E.M."/>
            <person name="Jaillon O."/>
            <person name="Du Pasquier L."/>
            <person name="Boudinot P."/>
            <person name="Liberles D.A."/>
            <person name="Volff J.N."/>
            <person name="Philippe H."/>
            <person name="Lenhard B."/>
            <person name="Roest Crollius H."/>
            <person name="Wincker P."/>
            <person name="Chourrout D."/>
        </authorList>
    </citation>
    <scope>NUCLEOTIDE SEQUENCE [LARGE SCALE GENOMIC DNA]</scope>
</reference>